<evidence type="ECO:0000313" key="1">
    <source>
        <dbReference type="EMBL" id="TDK28380.1"/>
    </source>
</evidence>
<reference evidence="1 2" key="1">
    <citation type="submission" date="2019-03" db="EMBL/GenBank/DDBJ databases">
        <title>Luteimonas zhaokaii sp.nov., isolated from the rectal contents of Plateau pika in Yushu, Qinghai Province, China.</title>
        <authorList>
            <person name="Zhang G."/>
        </authorList>
    </citation>
    <scope>NUCLEOTIDE SEQUENCE [LARGE SCALE GENOMIC DNA]</scope>
    <source>
        <strain evidence="1 2">B9</strain>
    </source>
</reference>
<dbReference type="AlphaFoldDB" id="A0A4R5U3V1"/>
<dbReference type="EMBL" id="SMTF01000001">
    <property type="protein sequence ID" value="TDK28380.1"/>
    <property type="molecule type" value="Genomic_DNA"/>
</dbReference>
<protein>
    <submittedName>
        <fullName evidence="1">DUF2145 domain-containing protein</fullName>
    </submittedName>
</protein>
<dbReference type="InterPro" id="IPR014547">
    <property type="entry name" value="UCP028477"/>
</dbReference>
<dbReference type="Pfam" id="PF09916">
    <property type="entry name" value="DUF2145"/>
    <property type="match status" value="1"/>
</dbReference>
<dbReference type="OrthoDB" id="6623995at2"/>
<comment type="caution">
    <text evidence="1">The sequence shown here is derived from an EMBL/GenBank/DDBJ whole genome shotgun (WGS) entry which is preliminary data.</text>
</comment>
<evidence type="ECO:0000313" key="2">
    <source>
        <dbReference type="Proteomes" id="UP000294796"/>
    </source>
</evidence>
<keyword evidence="2" id="KW-1185">Reference proteome</keyword>
<proteinExistence type="predicted"/>
<dbReference type="Proteomes" id="UP000294796">
    <property type="component" value="Unassembled WGS sequence"/>
</dbReference>
<gene>
    <name evidence="1" type="ORF">E2F46_00330</name>
</gene>
<accession>A0A4R5U3V1</accession>
<name>A0A4R5U3V1_9GAMM</name>
<organism evidence="1 2">
    <name type="scientific">Luteimonas aestuarii</name>
    <dbReference type="NCBI Taxonomy" id="453837"/>
    <lineage>
        <taxon>Bacteria</taxon>
        <taxon>Pseudomonadati</taxon>
        <taxon>Pseudomonadota</taxon>
        <taxon>Gammaproteobacteria</taxon>
        <taxon>Lysobacterales</taxon>
        <taxon>Lysobacteraceae</taxon>
        <taxon>Luteimonas</taxon>
    </lineage>
</organism>
<sequence length="354" mass="38326">MGHGGRRQRWRGGIDDFSRRRRRFRVGAGLGGDGACAGDRRGHRGGGDRGFDRLGAQRGRRVALLRRECVDPAAPSFATPIAVNRETFCLCLVLLLWPVHAFAGANCEATAVPAHKVAAAASTALRTVDALDARNAPVALVARVGRDLSEHGLVYSHAGFAVRDHPAGRWTVVHLLNECGSARAGLYAQGLVNFFSDDLVNQDARITWLAPAHAQRLALHLLAVESNPLFQPKYNLIARPGSREYQNSTAWVLETLAATLPTTGTVRDRQRAHALAVQAGFRPDTIRIPYAQRVLGGLFGSNVAFTDHGISTRLSGEYPVVTVRSILRWVASNDPQSTQMEWRGGVLMAEPGPG</sequence>